<evidence type="ECO:0000259" key="2">
    <source>
        <dbReference type="Pfam" id="PF17930"/>
    </source>
</evidence>
<evidence type="ECO:0000313" key="4">
    <source>
        <dbReference type="Proteomes" id="UP000002430"/>
    </source>
</evidence>
<dbReference type="EMBL" id="AM180252">
    <property type="protein sequence ID" value="CAJ55172.1"/>
    <property type="molecule type" value="Genomic_DNA"/>
</dbReference>
<dbReference type="PANTHER" id="PTHR39962">
    <property type="entry name" value="BLL4848 PROTEIN"/>
    <property type="match status" value="1"/>
</dbReference>
<protein>
    <submittedName>
        <fullName evidence="3">Uncharacterized protein conserved in bacteria</fullName>
    </submittedName>
</protein>
<dbReference type="InterPro" id="IPR053174">
    <property type="entry name" value="LpxI"/>
</dbReference>
<feature type="domain" description="LpxI C-terminal" evidence="1">
    <location>
        <begin position="132"/>
        <end position="261"/>
    </location>
</feature>
<dbReference type="KEGG" id="lip:LI1118"/>
<keyword evidence="4" id="KW-1185">Reference proteome</keyword>
<dbReference type="HOGENOM" id="CLU_085042_0_0_7"/>
<dbReference type="Pfam" id="PF06230">
    <property type="entry name" value="LpxI_C"/>
    <property type="match status" value="1"/>
</dbReference>
<dbReference type="Proteomes" id="UP000002430">
    <property type="component" value="Chromosome"/>
</dbReference>
<feature type="domain" description="LpxI N-terminal" evidence="2">
    <location>
        <begin position="2"/>
        <end position="127"/>
    </location>
</feature>
<proteinExistence type="predicted"/>
<dbReference type="PANTHER" id="PTHR39962:SF1">
    <property type="entry name" value="LPXI FAMILY PROTEIN"/>
    <property type="match status" value="1"/>
</dbReference>
<dbReference type="Pfam" id="PF17930">
    <property type="entry name" value="LpxI_N"/>
    <property type="match status" value="1"/>
</dbReference>
<sequence>MLGVIAGSGQFPFMVVKGAQEKGYKVIVCGFHGHTDSKLEDIADHFEMMPLGQFNRLIRFFRRSGVIELCMAGAINKPRALQVRPDFRAFRLYFSLCRKGDDALFRTIIKEFEKEGFLMVSPSTFVPFLHCPPGVLSNKQPDKDILAEISYGWPIATSLGRFDIGQLIVVKQQMVIAIECLEGTNATLQRGAELGGKNCVAIKIAKPIQDERVDLPAIGLETIHLLVKYQFKCIAVSAEKTLFFDMPEALTLANKHKLCVMSLSDTDIR</sequence>
<dbReference type="InterPro" id="IPR043167">
    <property type="entry name" value="LpxI_C_sf"/>
</dbReference>
<dbReference type="InterPro" id="IPR041255">
    <property type="entry name" value="LpxI_N"/>
</dbReference>
<organism evidence="3 4">
    <name type="scientific">Lawsonia intracellularis (strain PHE/MN1-00)</name>
    <dbReference type="NCBI Taxonomy" id="363253"/>
    <lineage>
        <taxon>Bacteria</taxon>
        <taxon>Pseudomonadati</taxon>
        <taxon>Thermodesulfobacteriota</taxon>
        <taxon>Desulfovibrionia</taxon>
        <taxon>Desulfovibrionales</taxon>
        <taxon>Desulfovibrionaceae</taxon>
        <taxon>Lawsonia</taxon>
    </lineage>
</organism>
<accession>Q1MPA5</accession>
<dbReference type="Gene3D" id="3.40.50.20">
    <property type="match status" value="1"/>
</dbReference>
<dbReference type="eggNOG" id="COG3494">
    <property type="taxonomic scope" value="Bacteria"/>
</dbReference>
<dbReference type="Gene3D" id="3.40.140.80">
    <property type="match status" value="1"/>
</dbReference>
<reference evidence="3 4" key="1">
    <citation type="submission" date="2005-11" db="EMBL/GenBank/DDBJ databases">
        <title>The complete genome sequence of Lawsonia intracellularis: the causative agent of proliferative enteropathy.</title>
        <authorList>
            <person name="Kaur K."/>
            <person name="Zhang Q."/>
            <person name="Beckler D."/>
            <person name="Munir S."/>
            <person name="Li L."/>
            <person name="Kinsley K."/>
            <person name="Herron L."/>
            <person name="Peterson A."/>
            <person name="May B."/>
            <person name="Singh S."/>
            <person name="Gebhart C."/>
            <person name="Kapur V."/>
        </authorList>
    </citation>
    <scope>NUCLEOTIDE SEQUENCE [LARGE SCALE GENOMIC DNA]</scope>
    <source>
        <strain evidence="3 4">PHE/MN1-00</strain>
    </source>
</reference>
<dbReference type="InterPro" id="IPR010415">
    <property type="entry name" value="LpxI_C"/>
</dbReference>
<evidence type="ECO:0000313" key="3">
    <source>
        <dbReference type="EMBL" id="CAJ55172.1"/>
    </source>
</evidence>
<evidence type="ECO:0000259" key="1">
    <source>
        <dbReference type="Pfam" id="PF06230"/>
    </source>
</evidence>
<name>Q1MPA5_LAWIP</name>
<dbReference type="AlphaFoldDB" id="Q1MPA5"/>
<gene>
    <name evidence="3" type="ordered locus">LI1118</name>
</gene>
<dbReference type="STRING" id="363253.LI1118"/>